<dbReference type="EMBL" id="CP060096">
    <property type="protein sequence ID" value="QSZ27601.1"/>
    <property type="molecule type" value="Genomic_DNA"/>
</dbReference>
<organism evidence="3 4">
    <name type="scientific">Aceticella autotrophica</name>
    <dbReference type="NCBI Taxonomy" id="2755338"/>
    <lineage>
        <taxon>Bacteria</taxon>
        <taxon>Bacillati</taxon>
        <taxon>Bacillota</taxon>
        <taxon>Clostridia</taxon>
        <taxon>Thermoanaerobacterales</taxon>
        <taxon>Thermoanaerobacteraceae</taxon>
        <taxon>Aceticella</taxon>
    </lineage>
</organism>
<name>A0A975AW70_9THEO</name>
<keyword evidence="4" id="KW-1185">Reference proteome</keyword>
<accession>A0A975AW70</accession>
<dbReference type="RefSeq" id="WP_284680303.1">
    <property type="nucleotide sequence ID" value="NZ_CP060096.1"/>
</dbReference>
<evidence type="ECO:0000313" key="4">
    <source>
        <dbReference type="Proteomes" id="UP000671913"/>
    </source>
</evidence>
<evidence type="ECO:0000313" key="3">
    <source>
        <dbReference type="EMBL" id="QSZ27601.1"/>
    </source>
</evidence>
<protein>
    <submittedName>
        <fullName evidence="3">Uncharacterized protein</fullName>
    </submittedName>
</protein>
<gene>
    <name evidence="3" type="ORF">ACETAC_01410</name>
</gene>
<feature type="compositionally biased region" description="Low complexity" evidence="1">
    <location>
        <begin position="137"/>
        <end position="151"/>
    </location>
</feature>
<evidence type="ECO:0000256" key="1">
    <source>
        <dbReference type="SAM" id="MobiDB-lite"/>
    </source>
</evidence>
<proteinExistence type="predicted"/>
<dbReference type="KEGG" id="aaut:ACETAC_01410"/>
<sequence>MNKGIFAAILIIVFGLGFGGGFYTSYYKYVKKPQMAVQEQAKKQQEELNKMVRHGKIVSVAPDRMEMKVEKGGGDIGKTIKAETTQFTSIQVGTGFVNKPNEKTDLTKWFKEGDTVDMLYKDGQALALHRDPRADEAQQQTQPPAQQQTQK</sequence>
<feature type="region of interest" description="Disordered" evidence="1">
    <location>
        <begin position="125"/>
        <end position="151"/>
    </location>
</feature>
<keyword evidence="2" id="KW-0812">Transmembrane</keyword>
<keyword evidence="2" id="KW-1133">Transmembrane helix</keyword>
<keyword evidence="2" id="KW-0472">Membrane</keyword>
<reference evidence="3" key="1">
    <citation type="submission" date="2020-08" db="EMBL/GenBank/DDBJ databases">
        <title>Genomic insights into the carbon and energy metabolism of the first obligate autotrophic acetogenic bacterium Aceticella autotrophica gen. nov., sp. nov.</title>
        <authorList>
            <person name="Toshchakov S.V."/>
            <person name="Elcheninov A.G."/>
            <person name="Kublanov I.V."/>
            <person name="Frolov E.N."/>
            <person name="Lebedinsky A.V."/>
        </authorList>
    </citation>
    <scope>NUCLEOTIDE SEQUENCE</scope>
    <source>
        <strain evidence="3">3443-3Ac</strain>
    </source>
</reference>
<dbReference type="AlphaFoldDB" id="A0A975AW70"/>
<dbReference type="Proteomes" id="UP000671913">
    <property type="component" value="Chromosome"/>
</dbReference>
<feature type="transmembrane region" description="Helical" evidence="2">
    <location>
        <begin position="6"/>
        <end position="26"/>
    </location>
</feature>
<evidence type="ECO:0000256" key="2">
    <source>
        <dbReference type="SAM" id="Phobius"/>
    </source>
</evidence>